<keyword evidence="3" id="KW-1185">Reference proteome</keyword>
<evidence type="ECO:0000259" key="1">
    <source>
        <dbReference type="Pfam" id="PF00535"/>
    </source>
</evidence>
<protein>
    <recommendedName>
        <fullName evidence="1">Glycosyltransferase 2-like domain-containing protein</fullName>
    </recommendedName>
</protein>
<dbReference type="Pfam" id="PF00535">
    <property type="entry name" value="Glycos_transf_2"/>
    <property type="match status" value="1"/>
</dbReference>
<reference evidence="2" key="1">
    <citation type="submission" date="2021-01" db="EMBL/GenBank/DDBJ databases">
        <title>Whole genome shotgun sequence of Rugosimonospora africana NBRC 104875.</title>
        <authorList>
            <person name="Komaki H."/>
            <person name="Tamura T."/>
        </authorList>
    </citation>
    <scope>NUCLEOTIDE SEQUENCE</scope>
    <source>
        <strain evidence="2">NBRC 104875</strain>
    </source>
</reference>
<sequence>MSLPSVSVVITTYRRRDALPAAIAAIAADPHPAEILVVVDGCADGSYEVVRDLAAENPRVRPIWRENGGEGAARQTGVESATGDIVLLLDDDVVAGPGLATGHARAHRDRTGTVVLGYMPTTAPAVRRRGDFPTVLYAREYEQACQRYENDPGSVITALWAGNMSLRREDALRVGLNGPRRLGYHDDQEFGLRCARAGLTAVFDRSLAARHSHSRDVDSFLRQARLSGLARRHLAATYPDLVADTDPTGTLPGVLRAGVGAAATPGMYPLANAALRGGVRATGRLRMFGAETYLARTLRQIELLRGYRGR</sequence>
<dbReference type="EMBL" id="BONZ01000017">
    <property type="protein sequence ID" value="GIH13866.1"/>
    <property type="molecule type" value="Genomic_DNA"/>
</dbReference>
<dbReference type="SUPFAM" id="SSF53448">
    <property type="entry name" value="Nucleotide-diphospho-sugar transferases"/>
    <property type="match status" value="1"/>
</dbReference>
<dbReference type="RefSeq" id="WP_203917540.1">
    <property type="nucleotide sequence ID" value="NZ_BONZ01000017.1"/>
</dbReference>
<dbReference type="Gene3D" id="3.90.550.10">
    <property type="entry name" value="Spore Coat Polysaccharide Biosynthesis Protein SpsA, Chain A"/>
    <property type="match status" value="1"/>
</dbReference>
<name>A0A8J3QRK7_9ACTN</name>
<dbReference type="PANTHER" id="PTHR43685">
    <property type="entry name" value="GLYCOSYLTRANSFERASE"/>
    <property type="match status" value="1"/>
</dbReference>
<evidence type="ECO:0000313" key="2">
    <source>
        <dbReference type="EMBL" id="GIH13866.1"/>
    </source>
</evidence>
<dbReference type="Proteomes" id="UP000642748">
    <property type="component" value="Unassembled WGS sequence"/>
</dbReference>
<proteinExistence type="predicted"/>
<gene>
    <name evidence="2" type="ORF">Raf01_20380</name>
</gene>
<dbReference type="AlphaFoldDB" id="A0A8J3QRK7"/>
<organism evidence="2 3">
    <name type="scientific">Rugosimonospora africana</name>
    <dbReference type="NCBI Taxonomy" id="556532"/>
    <lineage>
        <taxon>Bacteria</taxon>
        <taxon>Bacillati</taxon>
        <taxon>Actinomycetota</taxon>
        <taxon>Actinomycetes</taxon>
        <taxon>Micromonosporales</taxon>
        <taxon>Micromonosporaceae</taxon>
        <taxon>Rugosimonospora</taxon>
    </lineage>
</organism>
<accession>A0A8J3QRK7</accession>
<evidence type="ECO:0000313" key="3">
    <source>
        <dbReference type="Proteomes" id="UP000642748"/>
    </source>
</evidence>
<feature type="domain" description="Glycosyltransferase 2-like" evidence="1">
    <location>
        <begin position="7"/>
        <end position="121"/>
    </location>
</feature>
<dbReference type="InterPro" id="IPR029044">
    <property type="entry name" value="Nucleotide-diphossugar_trans"/>
</dbReference>
<dbReference type="CDD" id="cd00761">
    <property type="entry name" value="Glyco_tranf_GTA_type"/>
    <property type="match status" value="1"/>
</dbReference>
<dbReference type="InterPro" id="IPR001173">
    <property type="entry name" value="Glyco_trans_2-like"/>
</dbReference>
<comment type="caution">
    <text evidence="2">The sequence shown here is derived from an EMBL/GenBank/DDBJ whole genome shotgun (WGS) entry which is preliminary data.</text>
</comment>
<dbReference type="PANTHER" id="PTHR43685:SF3">
    <property type="entry name" value="SLR2126 PROTEIN"/>
    <property type="match status" value="1"/>
</dbReference>
<dbReference type="InterPro" id="IPR050834">
    <property type="entry name" value="Glycosyltransf_2"/>
</dbReference>